<dbReference type="PROSITE" id="PS51123">
    <property type="entry name" value="OMPA_2"/>
    <property type="match status" value="1"/>
</dbReference>
<dbReference type="Pfam" id="PF13505">
    <property type="entry name" value="OMP_b-brl"/>
    <property type="match status" value="1"/>
</dbReference>
<feature type="compositionally biased region" description="Pro residues" evidence="3">
    <location>
        <begin position="183"/>
        <end position="197"/>
    </location>
</feature>
<proteinExistence type="predicted"/>
<dbReference type="EMBL" id="JAHRID010000003">
    <property type="protein sequence ID" value="MBV2129048.1"/>
    <property type="molecule type" value="Genomic_DNA"/>
</dbReference>
<keyword evidence="7" id="KW-1185">Reference proteome</keyword>
<feature type="signal peptide" evidence="4">
    <location>
        <begin position="1"/>
        <end position="23"/>
    </location>
</feature>
<keyword evidence="1 4" id="KW-0732">Signal</keyword>
<comment type="caution">
    <text evidence="6">The sequence shown here is derived from an EMBL/GenBank/DDBJ whole genome shotgun (WGS) entry which is preliminary data.</text>
</comment>
<dbReference type="RefSeq" id="WP_217668680.1">
    <property type="nucleotide sequence ID" value="NZ_JAHRID010000003.1"/>
</dbReference>
<evidence type="ECO:0000313" key="7">
    <source>
        <dbReference type="Proteomes" id="UP000704611"/>
    </source>
</evidence>
<protein>
    <submittedName>
        <fullName evidence="6">OmpA family protein</fullName>
    </submittedName>
</protein>
<dbReference type="Proteomes" id="UP000704611">
    <property type="component" value="Unassembled WGS sequence"/>
</dbReference>
<dbReference type="PANTHER" id="PTHR30329">
    <property type="entry name" value="STATOR ELEMENT OF FLAGELLAR MOTOR COMPLEX"/>
    <property type="match status" value="1"/>
</dbReference>
<gene>
    <name evidence="6" type="ORF">KQY15_08085</name>
</gene>
<evidence type="ECO:0000259" key="5">
    <source>
        <dbReference type="PROSITE" id="PS51123"/>
    </source>
</evidence>
<dbReference type="InterPro" id="IPR050330">
    <property type="entry name" value="Bact_OuterMem_StrucFunc"/>
</dbReference>
<feature type="region of interest" description="Disordered" evidence="3">
    <location>
        <begin position="183"/>
        <end position="208"/>
    </location>
</feature>
<name>A0ABS6MJQ7_9GAMM</name>
<organism evidence="6 7">
    <name type="scientific">Arsukibacterium indicum</name>
    <dbReference type="NCBI Taxonomy" id="2848612"/>
    <lineage>
        <taxon>Bacteria</taxon>
        <taxon>Pseudomonadati</taxon>
        <taxon>Pseudomonadota</taxon>
        <taxon>Gammaproteobacteria</taxon>
        <taxon>Chromatiales</taxon>
        <taxon>Chromatiaceae</taxon>
        <taxon>Arsukibacterium</taxon>
    </lineage>
</organism>
<feature type="chain" id="PRO_5046347481" evidence="4">
    <location>
        <begin position="24"/>
        <end position="361"/>
    </location>
</feature>
<dbReference type="InterPro" id="IPR006665">
    <property type="entry name" value="OmpA-like"/>
</dbReference>
<reference evidence="6 7" key="1">
    <citation type="submission" date="2021-06" db="EMBL/GenBank/DDBJ databases">
        <title>Rheinheimera indica sp. nov., isolated from deep-sea sediment.</title>
        <authorList>
            <person name="Wang Z."/>
            <person name="Zhang X.-Y."/>
        </authorList>
    </citation>
    <scope>NUCLEOTIDE SEQUENCE [LARGE SCALE GENOMIC DNA]</scope>
    <source>
        <strain evidence="6 7">SM2107</strain>
    </source>
</reference>
<dbReference type="PANTHER" id="PTHR30329:SF21">
    <property type="entry name" value="LIPOPROTEIN YIAD-RELATED"/>
    <property type="match status" value="1"/>
</dbReference>
<dbReference type="InterPro" id="IPR027385">
    <property type="entry name" value="Beta-barrel_OMP"/>
</dbReference>
<evidence type="ECO:0000256" key="1">
    <source>
        <dbReference type="ARBA" id="ARBA00022729"/>
    </source>
</evidence>
<accession>A0ABS6MJQ7</accession>
<evidence type="ECO:0000313" key="6">
    <source>
        <dbReference type="EMBL" id="MBV2129048.1"/>
    </source>
</evidence>
<sequence length="361" mass="39121">MKLKITTLAVLTALPFISSQAFAQSPSAAELERKVFGSLFGEYYWSHENKSLSAEWDNVEHGPGIGAELGYRVNETWGVRLEYARQRLDSLTGGSVGNDRFGVDAMYHLTNSNFYIVGGWKHFEGNLSSDALNLGVGYRHFVRNDVALFAEANRYQGINNGSWYDAGIKLGASWIFGAEAAPAPTPAPAPAPAPAAPVQPAKPADSDNDGVIDANDRCPDTAANHQVDPQGCTVFKETMQRVGDVDIEVKFGFDSATVSADQRSEIIQLAAFMKRFPESEVVIEGHASMPGNDDYNMLLSKRRAKSVADILTSEGVESSRITSVGYGETRLRVQGSSAEANAANQRIEAKVTAKVKEPVLR</sequence>
<keyword evidence="2" id="KW-0472">Membrane</keyword>
<evidence type="ECO:0000256" key="4">
    <source>
        <dbReference type="SAM" id="SignalP"/>
    </source>
</evidence>
<dbReference type="CDD" id="cd07185">
    <property type="entry name" value="OmpA_C-like"/>
    <property type="match status" value="1"/>
</dbReference>
<dbReference type="Pfam" id="PF00691">
    <property type="entry name" value="OmpA"/>
    <property type="match status" value="1"/>
</dbReference>
<evidence type="ECO:0000256" key="2">
    <source>
        <dbReference type="PROSITE-ProRule" id="PRU00473"/>
    </source>
</evidence>
<feature type="domain" description="OmpA-like" evidence="5">
    <location>
        <begin position="238"/>
        <end position="355"/>
    </location>
</feature>
<evidence type="ECO:0000256" key="3">
    <source>
        <dbReference type="SAM" id="MobiDB-lite"/>
    </source>
</evidence>